<feature type="transmembrane region" description="Helical" evidence="1">
    <location>
        <begin position="15"/>
        <end position="36"/>
    </location>
</feature>
<feature type="transmembrane region" description="Helical" evidence="1">
    <location>
        <begin position="204"/>
        <end position="224"/>
    </location>
</feature>
<dbReference type="Pfam" id="PF09852">
    <property type="entry name" value="DUF2079"/>
    <property type="match status" value="1"/>
</dbReference>
<evidence type="ECO:0000313" key="3">
    <source>
        <dbReference type="Proteomes" id="UP001056708"/>
    </source>
</evidence>
<accession>A0ABY5ASR7</accession>
<dbReference type="InterPro" id="IPR018650">
    <property type="entry name" value="STSV1_Orf64"/>
</dbReference>
<proteinExistence type="predicted"/>
<protein>
    <submittedName>
        <fullName evidence="2">DUF2079 domain-containing protein</fullName>
    </submittedName>
</protein>
<gene>
    <name evidence="2" type="ORF">NEA10_05960</name>
</gene>
<keyword evidence="1" id="KW-0812">Transmembrane</keyword>
<evidence type="ECO:0000256" key="1">
    <source>
        <dbReference type="SAM" id="Phobius"/>
    </source>
</evidence>
<keyword evidence="1" id="KW-0472">Membrane</keyword>
<feature type="transmembrane region" description="Helical" evidence="1">
    <location>
        <begin position="173"/>
        <end position="197"/>
    </location>
</feature>
<feature type="transmembrane region" description="Helical" evidence="1">
    <location>
        <begin position="316"/>
        <end position="334"/>
    </location>
</feature>
<reference evidence="2" key="1">
    <citation type="submission" date="2022-06" db="EMBL/GenBank/DDBJ databases">
        <title>Genome sequence of Phormidium yuhuli AB48 isolated from an industrial photobioreactor environment.</title>
        <authorList>
            <person name="Qiu Y."/>
            <person name="Noonan A.J.C."/>
            <person name="Dofher K."/>
            <person name="Koch M."/>
            <person name="Kieft B."/>
            <person name="Lin X."/>
            <person name="Ziels R.M."/>
            <person name="Hallam S.J."/>
        </authorList>
    </citation>
    <scope>NUCLEOTIDE SEQUENCE</scope>
    <source>
        <strain evidence="2">AB48</strain>
    </source>
</reference>
<dbReference type="RefSeq" id="WP_252664348.1">
    <property type="nucleotide sequence ID" value="NZ_CP098611.1"/>
</dbReference>
<organism evidence="2 3">
    <name type="scientific">Phormidium yuhuli AB48</name>
    <dbReference type="NCBI Taxonomy" id="2940671"/>
    <lineage>
        <taxon>Bacteria</taxon>
        <taxon>Bacillati</taxon>
        <taxon>Cyanobacteriota</taxon>
        <taxon>Cyanophyceae</taxon>
        <taxon>Oscillatoriophycideae</taxon>
        <taxon>Oscillatoriales</taxon>
        <taxon>Oscillatoriaceae</taxon>
        <taxon>Phormidium</taxon>
        <taxon>Phormidium yuhuli</taxon>
    </lineage>
</organism>
<keyword evidence="3" id="KW-1185">Reference proteome</keyword>
<name>A0ABY5ASR7_9CYAN</name>
<dbReference type="Proteomes" id="UP001056708">
    <property type="component" value="Chromosome"/>
</dbReference>
<evidence type="ECO:0000313" key="2">
    <source>
        <dbReference type="EMBL" id="USR92265.1"/>
    </source>
</evidence>
<dbReference type="EMBL" id="CP098611">
    <property type="protein sequence ID" value="USR92265.1"/>
    <property type="molecule type" value="Genomic_DNA"/>
</dbReference>
<sequence length="469" mass="52281">MLGISQIRRYLGTRLLGYGAWVALALFICSSLRHGLFKSTAMDLGFFDQALYLISRGQPPIISFWGHHVLGGHGDYSLYLLAGFYRLWPDVHWLLAIQALALALGGVMVAALARQRGISVTTARGLALAFWCYPLVFNVNLFDFHPEVMAVPALLAGIWLARARGTLVGFTGLLLFVLGCKAVLSLTVAAMGLWLWLFEKRPRYGGLALGLGTVWFVVVTQVVIPHFRPDGVEALFRYDYLGGSLGEILLNLLIQPQLFWGKLFSGESFVYVGLVLLPMAWGLSWGQLTPLLGALPTLALNLLAEHPLQRTLEHQYALPLLPFLFVVAVDTVAVKGGLWRRLGDRGLLIWSLTALLVLGNPNKLLRGFEGLETWQATREAIALVPPEAAVLTDNYLAPHLTHRQTVLLLGHPSPLPVDLDQPDYVVLNTRYPWRGTEELARGLVLHFLQDPQFEVRYQRYEVFVFGRRE</sequence>
<feature type="transmembrane region" description="Helical" evidence="1">
    <location>
        <begin position="287"/>
        <end position="304"/>
    </location>
</feature>
<keyword evidence="1" id="KW-1133">Transmembrane helix</keyword>
<feature type="transmembrane region" description="Helical" evidence="1">
    <location>
        <begin position="125"/>
        <end position="142"/>
    </location>
</feature>
<feature type="transmembrane region" description="Helical" evidence="1">
    <location>
        <begin position="91"/>
        <end position="113"/>
    </location>
</feature>